<keyword evidence="3" id="KW-1185">Reference proteome</keyword>
<dbReference type="SUPFAM" id="SSF53850">
    <property type="entry name" value="Periplasmic binding protein-like II"/>
    <property type="match status" value="1"/>
</dbReference>
<dbReference type="Proteomes" id="UP001332192">
    <property type="component" value="Chromosome"/>
</dbReference>
<organism evidence="2 3">
    <name type="scientific">Carboxydichorda subterranea</name>
    <dbReference type="NCBI Taxonomy" id="3109565"/>
    <lineage>
        <taxon>Bacteria</taxon>
        <taxon>Bacillati</taxon>
        <taxon>Bacillota</taxon>
        <taxon>Limnochordia</taxon>
        <taxon>Limnochordales</taxon>
        <taxon>Geochordaceae</taxon>
        <taxon>Carboxydichorda</taxon>
    </lineage>
</organism>
<dbReference type="SUPFAM" id="SSF47413">
    <property type="entry name" value="lambda repressor-like DNA-binding domains"/>
    <property type="match status" value="1"/>
</dbReference>
<dbReference type="Pfam" id="PF01381">
    <property type="entry name" value="HTH_3"/>
    <property type="match status" value="1"/>
</dbReference>
<dbReference type="InterPro" id="IPR001387">
    <property type="entry name" value="Cro/C1-type_HTH"/>
</dbReference>
<proteinExistence type="predicted"/>
<dbReference type="PROSITE" id="PS50943">
    <property type="entry name" value="HTH_CROC1"/>
    <property type="match status" value="1"/>
</dbReference>
<feature type="domain" description="HTH cro/C1-type" evidence="1">
    <location>
        <begin position="11"/>
        <end position="65"/>
    </location>
</feature>
<dbReference type="PANTHER" id="PTHR38431">
    <property type="entry name" value="BLL2305 PROTEIN"/>
    <property type="match status" value="1"/>
</dbReference>
<protein>
    <submittedName>
        <fullName evidence="2">Substrate-binding domain-containing protein</fullName>
    </submittedName>
</protein>
<gene>
    <name evidence="2" type="ORF">U7230_09410</name>
</gene>
<evidence type="ECO:0000313" key="2">
    <source>
        <dbReference type="EMBL" id="WRP16316.1"/>
    </source>
</evidence>
<dbReference type="Gene3D" id="1.10.260.40">
    <property type="entry name" value="lambda repressor-like DNA-binding domains"/>
    <property type="match status" value="1"/>
</dbReference>
<sequence>MKGSRPLRNGVREARVRLGLSQQELARAAGVTRQTIGGIEAGLYQPSVAVAMRIARVLGAGVEDLFWLEDEVPRVEAVMALPPARPASGRVSLARVGGRWVAYPLGGERAFRTEVVPVDGLVEEGEEAGGEGRVAVRLVGGDVEDLERGVVIAGCSPALGLWAREAERRHPGLRVQWLHANSTQALEMLAKRLVHVAGVHLRDPATGEYNVSFVRRALPGRAVSLIHLGTWREGLAVWPGNPKGLRGAADLARPGVRVVNRERGAGARALLEEALRAAGVPGETVQGLDRVVFSHQEVAREVARGAADAGVVPAAVAAAYALDFVPLQEARFDVAIPDEWLTLEPVRQLLATLSLRALRRQLELAGGFTTERTGELVARVVA</sequence>
<dbReference type="EMBL" id="CP141615">
    <property type="protein sequence ID" value="WRP16316.1"/>
    <property type="molecule type" value="Genomic_DNA"/>
</dbReference>
<dbReference type="SMART" id="SM00530">
    <property type="entry name" value="HTH_XRE"/>
    <property type="match status" value="1"/>
</dbReference>
<dbReference type="Pfam" id="PF12727">
    <property type="entry name" value="PBP_like"/>
    <property type="match status" value="1"/>
</dbReference>
<name>A0ABZ1BU34_9FIRM</name>
<dbReference type="PANTHER" id="PTHR38431:SF1">
    <property type="entry name" value="BLL2305 PROTEIN"/>
    <property type="match status" value="1"/>
</dbReference>
<accession>A0ABZ1BU34</accession>
<evidence type="ECO:0000313" key="3">
    <source>
        <dbReference type="Proteomes" id="UP001332192"/>
    </source>
</evidence>
<dbReference type="InterPro" id="IPR024370">
    <property type="entry name" value="PBP_domain"/>
</dbReference>
<reference evidence="2 3" key="1">
    <citation type="journal article" date="2024" name="Front. Microbiol.">
        <title>Novel thermophilic genera Geochorda gen. nov. and Carboxydochorda gen. nov. from the deep terrestrial subsurface reveal the ecophysiological diversity in the class Limnochordia.</title>
        <authorList>
            <person name="Karnachuk O.V."/>
            <person name="Lukina A.P."/>
            <person name="Avakyan M.R."/>
            <person name="Kadnikov V.V."/>
            <person name="Begmatov S."/>
            <person name="Beletsky A.V."/>
            <person name="Vlasova K.G."/>
            <person name="Novikov A.A."/>
            <person name="Shcherbakova V.A."/>
            <person name="Mardanov A.V."/>
            <person name="Ravin N.V."/>
        </authorList>
    </citation>
    <scope>NUCLEOTIDE SEQUENCE [LARGE SCALE GENOMIC DNA]</scope>
    <source>
        <strain evidence="2 3">L945</strain>
    </source>
</reference>
<dbReference type="Gene3D" id="3.40.190.10">
    <property type="entry name" value="Periplasmic binding protein-like II"/>
    <property type="match status" value="1"/>
</dbReference>
<dbReference type="InterPro" id="IPR010982">
    <property type="entry name" value="Lambda_DNA-bd_dom_sf"/>
</dbReference>
<evidence type="ECO:0000259" key="1">
    <source>
        <dbReference type="PROSITE" id="PS50943"/>
    </source>
</evidence>
<dbReference type="CDD" id="cd00093">
    <property type="entry name" value="HTH_XRE"/>
    <property type="match status" value="1"/>
</dbReference>
<dbReference type="RefSeq" id="WP_324715588.1">
    <property type="nucleotide sequence ID" value="NZ_CP141615.1"/>
</dbReference>